<dbReference type="PANTHER" id="PTHR11782">
    <property type="entry name" value="ADENOSINE/GUANOSINE DIPHOSPHATASE"/>
    <property type="match status" value="1"/>
</dbReference>
<evidence type="ECO:0000256" key="1">
    <source>
        <dbReference type="ARBA" id="ARBA00009283"/>
    </source>
</evidence>
<dbReference type="Pfam" id="PF01150">
    <property type="entry name" value="GDA1_CD39"/>
    <property type="match status" value="1"/>
</dbReference>
<dbReference type="RefSeq" id="XP_036362924.1">
    <property type="nucleotide sequence ID" value="XM_036507031.1"/>
</dbReference>
<dbReference type="PANTHER" id="PTHR11782:SF127">
    <property type="entry name" value="NTPASE, ISOFORM F"/>
    <property type="match status" value="1"/>
</dbReference>
<keyword evidence="4" id="KW-0547">Nucleotide-binding</keyword>
<comment type="similarity">
    <text evidence="1 5">Belongs to the GDA1/CD39 NTPase family.</text>
</comment>
<protein>
    <submittedName>
        <fullName evidence="7 8">Ectonucleoside triphosphate diphosphohydrolase 5 isoform X1</fullName>
    </submittedName>
</protein>
<dbReference type="Proteomes" id="UP000515154">
    <property type="component" value="Linkage group LG11"/>
</dbReference>
<evidence type="ECO:0000256" key="4">
    <source>
        <dbReference type="PIRSR" id="PIRSR600407-2"/>
    </source>
</evidence>
<dbReference type="CDD" id="cd24046">
    <property type="entry name" value="ASKHA_NBD_NTPDase5-like"/>
    <property type="match status" value="1"/>
</dbReference>
<evidence type="ECO:0000313" key="8">
    <source>
        <dbReference type="RefSeq" id="XP_036362925.1"/>
    </source>
</evidence>
<accession>A0A7E6F5B9</accession>
<proteinExistence type="inferred from homology"/>
<dbReference type="GO" id="GO:0016787">
    <property type="term" value="F:hydrolase activity"/>
    <property type="evidence" value="ECO:0007669"/>
    <property type="project" value="UniProtKB-KW"/>
</dbReference>
<gene>
    <name evidence="7 8" type="primary">LOC115217554</name>
</gene>
<evidence type="ECO:0000256" key="5">
    <source>
        <dbReference type="RuleBase" id="RU003833"/>
    </source>
</evidence>
<evidence type="ECO:0000313" key="7">
    <source>
        <dbReference type="RefSeq" id="XP_036362924.1"/>
    </source>
</evidence>
<dbReference type="PROSITE" id="PS01238">
    <property type="entry name" value="GDA1_CD39_NTPASE"/>
    <property type="match status" value="1"/>
</dbReference>
<dbReference type="InterPro" id="IPR000407">
    <property type="entry name" value="GDA1_CD39_NTPase"/>
</dbReference>
<dbReference type="AlphaFoldDB" id="A0A7E6F5B9"/>
<feature type="binding site" evidence="4">
    <location>
        <begin position="209"/>
        <end position="213"/>
    </location>
    <ligand>
        <name>ATP</name>
        <dbReference type="ChEBI" id="CHEBI:30616"/>
    </ligand>
</feature>
<keyword evidence="4" id="KW-0067">ATP-binding</keyword>
<feature type="active site" description="Proton acceptor" evidence="3">
    <location>
        <position position="180"/>
    </location>
</feature>
<evidence type="ECO:0000256" key="3">
    <source>
        <dbReference type="PIRSR" id="PIRSR600407-1"/>
    </source>
</evidence>
<keyword evidence="6" id="KW-1185">Reference proteome</keyword>
<reference evidence="7 8" key="1">
    <citation type="submission" date="2025-08" db="UniProtKB">
        <authorList>
            <consortium name="RefSeq"/>
        </authorList>
    </citation>
    <scope>IDENTIFICATION</scope>
</reference>
<dbReference type="Gene3D" id="3.30.420.150">
    <property type="entry name" value="Exopolyphosphatase. Domain 2"/>
    <property type="match status" value="1"/>
</dbReference>
<dbReference type="Gene3D" id="3.30.420.40">
    <property type="match status" value="1"/>
</dbReference>
<organism evidence="6 7">
    <name type="scientific">Octopus sinensis</name>
    <name type="common">East Asian common octopus</name>
    <dbReference type="NCBI Taxonomy" id="2607531"/>
    <lineage>
        <taxon>Eukaryota</taxon>
        <taxon>Metazoa</taxon>
        <taxon>Spiralia</taxon>
        <taxon>Lophotrochozoa</taxon>
        <taxon>Mollusca</taxon>
        <taxon>Cephalopoda</taxon>
        <taxon>Coleoidea</taxon>
        <taxon>Octopodiformes</taxon>
        <taxon>Octopoda</taxon>
        <taxon>Incirrata</taxon>
        <taxon>Octopodidae</taxon>
        <taxon>Octopus</taxon>
    </lineage>
</organism>
<sequence>MENNTCLCNSRRKLYRIQNSFTFQMKMWAAGFTVLCVMVVWLSTAYRWDHPESKVTYGIMFDAGSTGSRIHVFSFSSDNSGKKMKLIQDIFNEIKPGLSAYASDPKQAADSLLPLLNLAKSEVPEVFQSSCAVALKATAGLRLLGEQPAKNILLEVEKLFKTFPFKMLKNNTEIMSGTKEGIYSWLTVNYLLDLLDTPEKTAVALDLGGGSTQITFVPSKPETLQQVGDDFKESVTLFGQRYNLYTHSYLGLGLMATRFEVSDKTETAPLQLKSVCIQENTQTSWSYSGKTYQVSSAGNSNFDNCYAATSKYVKENMKPVLELTNHDIRAFSYFYDRAVDMNLIGPEGGKVAVNSFQQAAVQACNQKNSEKPFLCLDLCYIYSVLKDGYTLEANKIIELTKKINRVEVSWALGAVFDLISKAKKVV</sequence>
<dbReference type="GO" id="GO:0005524">
    <property type="term" value="F:ATP binding"/>
    <property type="evidence" value="ECO:0007669"/>
    <property type="project" value="UniProtKB-KW"/>
</dbReference>
<dbReference type="RefSeq" id="XP_036362925.1">
    <property type="nucleotide sequence ID" value="XM_036507032.1"/>
</dbReference>
<name>A0A7E6F5B9_9MOLL</name>
<evidence type="ECO:0000256" key="2">
    <source>
        <dbReference type="ARBA" id="ARBA00022801"/>
    </source>
</evidence>
<evidence type="ECO:0000313" key="6">
    <source>
        <dbReference type="Proteomes" id="UP000515154"/>
    </source>
</evidence>
<keyword evidence="2 5" id="KW-0378">Hydrolase</keyword>